<organism evidence="7 8">
    <name type="scientific">Pontiella agarivorans</name>
    <dbReference type="NCBI Taxonomy" id="3038953"/>
    <lineage>
        <taxon>Bacteria</taxon>
        <taxon>Pseudomonadati</taxon>
        <taxon>Kiritimatiellota</taxon>
        <taxon>Kiritimatiellia</taxon>
        <taxon>Kiritimatiellales</taxon>
        <taxon>Pontiellaceae</taxon>
        <taxon>Pontiella</taxon>
    </lineage>
</organism>
<feature type="domain" description="Glycosyl-hydrolase 97 C-terminal oligomerisation" evidence="6">
    <location>
        <begin position="555"/>
        <end position="674"/>
    </location>
</feature>
<dbReference type="Gene3D" id="2.60.40.1180">
    <property type="entry name" value="Golgi alpha-mannosidase II"/>
    <property type="match status" value="1"/>
</dbReference>
<feature type="domain" description="Glycosyl-hydrolase 97 catalytic" evidence="4">
    <location>
        <begin position="304"/>
        <end position="458"/>
    </location>
</feature>
<dbReference type="GO" id="GO:0016787">
    <property type="term" value="F:hydrolase activity"/>
    <property type="evidence" value="ECO:0007669"/>
    <property type="project" value="UniProtKB-KW"/>
</dbReference>
<dbReference type="Pfam" id="PF10566">
    <property type="entry name" value="Glyco_hydro_97"/>
    <property type="match status" value="1"/>
</dbReference>
<dbReference type="Gene3D" id="2.70.98.10">
    <property type="match status" value="1"/>
</dbReference>
<keyword evidence="8" id="KW-1185">Reference proteome</keyword>
<dbReference type="InterPro" id="IPR013785">
    <property type="entry name" value="Aldolase_TIM"/>
</dbReference>
<dbReference type="EMBL" id="JARVCO010000012">
    <property type="protein sequence ID" value="MDZ8120038.1"/>
    <property type="molecule type" value="Genomic_DNA"/>
</dbReference>
<proteinExistence type="predicted"/>
<feature type="domain" description="Glycosyl-hydrolase 97 N-terminal" evidence="5">
    <location>
        <begin position="24"/>
        <end position="283"/>
    </location>
</feature>
<accession>A0ABU5N0T6</accession>
<dbReference type="RefSeq" id="WP_322609816.1">
    <property type="nucleotide sequence ID" value="NZ_JARVCO010000012.1"/>
</dbReference>
<keyword evidence="2" id="KW-0326">Glycosidase</keyword>
<evidence type="ECO:0000259" key="5">
    <source>
        <dbReference type="Pfam" id="PF14508"/>
    </source>
</evidence>
<dbReference type="InterPro" id="IPR014718">
    <property type="entry name" value="GH-type_carb-bd"/>
</dbReference>
<sequence>MKLLERTTFIFIMACCFVCAGEEVTSPDKNIVLKTTNKSGKICYSVDFKKGNIIAESPLGLSLIDGSFSGKLTVVNSVRGSHDPPWDTVWGENKTYRDHYNELILNVEDDQAVPKKMQIIFRAFNDGIAFRYIFPKQVGLDTVTFAEEKSTVAFISDAPIAWHPLSSVLVSDPVDVNNLVLPPPSKKKTKKGDKNVRGAGRTKNSMTPFTVKLSDDRYISLHEAALEKAGDSYVSLDHKAHSLKFMGRSTQSTPAMSAWRTVTITDSAAGLIESSMCLNLNEPCALKDTSWIKPGKTMWDWRNHGAIADDGFEYAMTTESYIRYIDFASENHVEYVMVDAGWYGPERNKKSDPKTYLPQVDIPKICAYATSKDIGLWLYVNSRALEYFDLDQTLSLYKKWGVVGIKQGFLSGDTQRHVEFADKVMKKCAEYKIMYVLHEPNKPTGMRRTYPHYLSREFVNSMLDSGVRPSATPTTLCTFPFVHNLAGPVDRSCGMFDLDDYISRKKCHRQLPTTVASQLAQCLIYPSGLLTLPDHPDAYRRKLDLFEFIAELPMTYDETRVLHAEIGHLITMARRNGSAWFISSLADENGRSFDLTLDFLEEGVSYDATLYEDGEGADYHYAGMENKKAALAAKRELVPVKTTRELYTIRKKIVRKDDVIRVKIAPGGGHNLWIRPVK</sequence>
<dbReference type="SUPFAM" id="SSF51445">
    <property type="entry name" value="(Trans)glycosidases"/>
    <property type="match status" value="1"/>
</dbReference>
<dbReference type="Gene3D" id="3.20.20.70">
    <property type="entry name" value="Aldolase class I"/>
    <property type="match status" value="1"/>
</dbReference>
<dbReference type="InterPro" id="IPR013780">
    <property type="entry name" value="Glyco_hydro_b"/>
</dbReference>
<comment type="caution">
    <text evidence="7">The sequence shown here is derived from an EMBL/GenBank/DDBJ whole genome shotgun (WGS) entry which is preliminary data.</text>
</comment>
<name>A0ABU5N0T6_9BACT</name>
<protein>
    <submittedName>
        <fullName evidence="7">Glycoside hydrolase family 97 catalytic domain-containing protein</fullName>
    </submittedName>
</protein>
<feature type="region of interest" description="Disordered" evidence="3">
    <location>
        <begin position="183"/>
        <end position="205"/>
    </location>
</feature>
<evidence type="ECO:0000313" key="8">
    <source>
        <dbReference type="Proteomes" id="UP001290861"/>
    </source>
</evidence>
<dbReference type="InterPro" id="IPR029486">
    <property type="entry name" value="GH97_N"/>
</dbReference>
<evidence type="ECO:0000259" key="4">
    <source>
        <dbReference type="Pfam" id="PF10566"/>
    </source>
</evidence>
<evidence type="ECO:0000256" key="2">
    <source>
        <dbReference type="ARBA" id="ARBA00023295"/>
    </source>
</evidence>
<dbReference type="PANTHER" id="PTHR35803">
    <property type="entry name" value="GLUCAN 1,4-ALPHA-GLUCOSIDASE SUSB-RELATED"/>
    <property type="match status" value="1"/>
</dbReference>
<dbReference type="InterPro" id="IPR017853">
    <property type="entry name" value="GH"/>
</dbReference>
<dbReference type="InterPro" id="IPR029483">
    <property type="entry name" value="GH97_C"/>
</dbReference>
<dbReference type="Proteomes" id="UP001290861">
    <property type="component" value="Unassembled WGS sequence"/>
</dbReference>
<dbReference type="InterPro" id="IPR019563">
    <property type="entry name" value="GH97_catalytic"/>
</dbReference>
<evidence type="ECO:0000256" key="1">
    <source>
        <dbReference type="ARBA" id="ARBA00022801"/>
    </source>
</evidence>
<gene>
    <name evidence="7" type="ORF">P9H32_15510</name>
</gene>
<evidence type="ECO:0000256" key="3">
    <source>
        <dbReference type="SAM" id="MobiDB-lite"/>
    </source>
</evidence>
<keyword evidence="1 7" id="KW-0378">Hydrolase</keyword>
<evidence type="ECO:0000313" key="7">
    <source>
        <dbReference type="EMBL" id="MDZ8120038.1"/>
    </source>
</evidence>
<dbReference type="Pfam" id="PF14509">
    <property type="entry name" value="GH97_C"/>
    <property type="match status" value="1"/>
</dbReference>
<dbReference type="Pfam" id="PF14508">
    <property type="entry name" value="GH97_N"/>
    <property type="match status" value="1"/>
</dbReference>
<dbReference type="InterPro" id="IPR052720">
    <property type="entry name" value="Glycosyl_hydrolase_97"/>
</dbReference>
<reference evidence="7 8" key="1">
    <citation type="journal article" date="2024" name="Appl. Environ. Microbiol.">
        <title>Pontiella agarivorans sp. nov., a novel marine anaerobic bacterium capable of degrading macroalgal polysaccharides and fixing nitrogen.</title>
        <authorList>
            <person name="Liu N."/>
            <person name="Kivenson V."/>
            <person name="Peng X."/>
            <person name="Cui Z."/>
            <person name="Lankiewicz T.S."/>
            <person name="Gosselin K.M."/>
            <person name="English C.J."/>
            <person name="Blair E.M."/>
            <person name="O'Malley M.A."/>
            <person name="Valentine D.L."/>
        </authorList>
    </citation>
    <scope>NUCLEOTIDE SEQUENCE [LARGE SCALE GENOMIC DNA]</scope>
    <source>
        <strain evidence="7 8">NLcol2</strain>
    </source>
</reference>
<evidence type="ECO:0000259" key="6">
    <source>
        <dbReference type="Pfam" id="PF14509"/>
    </source>
</evidence>